<feature type="transmembrane region" description="Helical" evidence="1">
    <location>
        <begin position="29"/>
        <end position="51"/>
    </location>
</feature>
<dbReference type="PANTHER" id="PTHR30282:SF0">
    <property type="entry name" value="P-AMINOBENZOYL-GLUTAMATE TRANSPORT PROTEIN"/>
    <property type="match status" value="1"/>
</dbReference>
<evidence type="ECO:0000313" key="2">
    <source>
        <dbReference type="EMBL" id="KHT64476.1"/>
    </source>
</evidence>
<evidence type="ECO:0000256" key="1">
    <source>
        <dbReference type="SAM" id="Phobius"/>
    </source>
</evidence>
<feature type="transmembrane region" description="Helical" evidence="1">
    <location>
        <begin position="225"/>
        <end position="248"/>
    </location>
</feature>
<sequence length="518" mass="55363">MSETISSPPSQKGIIAFIERAGKKIPDPVIIFMSLFVFCLALTAVIGGLQFEITGADGGAVTHSIKNMMATENVRWMFDNALLTNWLSFGGGVLGVILIVMLGVGIAENSGLLSAVIKKVGLRINERYLPLLVIFLGIMSSIATDAGYLILIPLAGLLYAGLGKNPLIGMAAAFAGVSAGFSANLIPATPVDVILGANARIFAESQGIPFETAAGEAINPATMHYFFIFTSTFILAGLGAWVTSRFVAPRLEKMSYQLPEDLNLNDFQVSDSENKGLRAAGLGLIIALAAVVGLAMGPLATYTNEAGREVTPYLDNVILLIAMVFAVVGIFFGVATGKFKSLQDVVKAMVTQMNTMGYILVLTFFCYNFLALLGFSGLGTYVTYLGATFLSALGLQQFPILLIIGFILTTAVINLFVGGLTSKWMLLGPIFVPMLYQVNPNMTPDLVTAAYRVADSSTNIITPMMSYAGVILAFMRKYKPELSFGDVIAMMVPYSVAFLTVWTSVLVAFFAFNIPLGF</sequence>
<organism evidence="2 3">
    <name type="scientific">Photobacterium gaetbulicola</name>
    <dbReference type="NCBI Taxonomy" id="1295392"/>
    <lineage>
        <taxon>Bacteria</taxon>
        <taxon>Pseudomonadati</taxon>
        <taxon>Pseudomonadota</taxon>
        <taxon>Gammaproteobacteria</taxon>
        <taxon>Vibrionales</taxon>
        <taxon>Vibrionaceae</taxon>
        <taxon>Photobacterium</taxon>
    </lineage>
</organism>
<keyword evidence="1" id="KW-0472">Membrane</keyword>
<name>A0A0B9H0H5_9GAMM</name>
<feature type="transmembrane region" description="Helical" evidence="1">
    <location>
        <begin position="277"/>
        <end position="297"/>
    </location>
</feature>
<feature type="transmembrane region" description="Helical" evidence="1">
    <location>
        <begin position="356"/>
        <end position="375"/>
    </location>
</feature>
<keyword evidence="1" id="KW-1133">Transmembrane helix</keyword>
<accession>A0A0B9H0H5</accession>
<gene>
    <name evidence="2" type="ORF">RJ45_06235</name>
</gene>
<protein>
    <submittedName>
        <fullName evidence="2">Aminobenzoyl-glutamate transporter</fullName>
    </submittedName>
</protein>
<feature type="transmembrane region" description="Helical" evidence="1">
    <location>
        <begin position="487"/>
        <end position="512"/>
    </location>
</feature>
<keyword evidence="1" id="KW-0812">Transmembrane</keyword>
<dbReference type="InterPro" id="IPR004697">
    <property type="entry name" value="AbgT"/>
</dbReference>
<dbReference type="Pfam" id="PF03806">
    <property type="entry name" value="ABG_transport"/>
    <property type="match status" value="1"/>
</dbReference>
<dbReference type="RefSeq" id="WP_039459750.1">
    <property type="nucleotide sequence ID" value="NZ_JWLZ01000078.1"/>
</dbReference>
<evidence type="ECO:0000313" key="3">
    <source>
        <dbReference type="Proteomes" id="UP000031278"/>
    </source>
</evidence>
<dbReference type="AlphaFoldDB" id="A0A0B9H0H5"/>
<dbReference type="Proteomes" id="UP000031278">
    <property type="component" value="Unassembled WGS sequence"/>
</dbReference>
<dbReference type="GO" id="GO:1902604">
    <property type="term" value="P:p-aminobenzoyl-glutamate transmembrane transport"/>
    <property type="evidence" value="ECO:0007669"/>
    <property type="project" value="InterPro"/>
</dbReference>
<dbReference type="GO" id="GO:0015558">
    <property type="term" value="F:secondary active p-aminobenzoyl-glutamate transmembrane transporter activity"/>
    <property type="evidence" value="ECO:0007669"/>
    <property type="project" value="InterPro"/>
</dbReference>
<feature type="transmembrane region" description="Helical" evidence="1">
    <location>
        <begin position="317"/>
        <end position="335"/>
    </location>
</feature>
<comment type="caution">
    <text evidence="2">The sequence shown here is derived from an EMBL/GenBank/DDBJ whole genome shotgun (WGS) entry which is preliminary data.</text>
</comment>
<reference evidence="2 3" key="1">
    <citation type="submission" date="2014-12" db="EMBL/GenBank/DDBJ databases">
        <title>Genome sequencing of Photobacterium gaetbulicola AD005a.</title>
        <authorList>
            <person name="Adrian T.G.S."/>
            <person name="Chan K.G."/>
        </authorList>
    </citation>
    <scope>NUCLEOTIDE SEQUENCE [LARGE SCALE GENOMIC DNA]</scope>
    <source>
        <strain evidence="2 3">AD005a</strain>
    </source>
</reference>
<dbReference type="PANTHER" id="PTHR30282">
    <property type="entry name" value="P-AMINOBENZOYL GLUTAMATE TRANSPORTER"/>
    <property type="match status" value="1"/>
</dbReference>
<proteinExistence type="predicted"/>
<feature type="transmembrane region" description="Helical" evidence="1">
    <location>
        <begin position="456"/>
        <end position="475"/>
    </location>
</feature>
<dbReference type="EMBL" id="JWLZ01000078">
    <property type="protein sequence ID" value="KHT64476.1"/>
    <property type="molecule type" value="Genomic_DNA"/>
</dbReference>
<feature type="transmembrane region" description="Helical" evidence="1">
    <location>
        <begin position="128"/>
        <end position="160"/>
    </location>
</feature>
<feature type="transmembrane region" description="Helical" evidence="1">
    <location>
        <begin position="86"/>
        <end position="107"/>
    </location>
</feature>